<dbReference type="Proteomes" id="UP000465221">
    <property type="component" value="Unassembled WGS sequence"/>
</dbReference>
<dbReference type="InterPro" id="IPR036249">
    <property type="entry name" value="Thioredoxin-like_sf"/>
</dbReference>
<dbReference type="InterPro" id="IPR013766">
    <property type="entry name" value="Thioredoxin_domain"/>
</dbReference>
<dbReference type="SUPFAM" id="SSF52833">
    <property type="entry name" value="Thioredoxin-like"/>
    <property type="match status" value="1"/>
</dbReference>
<dbReference type="CDD" id="cd02947">
    <property type="entry name" value="TRX_family"/>
    <property type="match status" value="1"/>
</dbReference>
<dbReference type="AlphaFoldDB" id="A0A8H3SFK4"/>
<sequence>MARGSIAELMTYVGCLSLRRDIMCDQCKAVASDIGELSDELKTIKFYQVDVRKHAMLSIALSNTELPVVVFIKNGIDFLTLTTDISLLSIREGPAKYSGRPPNAPDGISLKLCTWSLGSHVVIPNIYSDHAGRWSSYGILRHAGMGFNAYRDQGAVEDGVKNVVWLASRAELKRRQHLLQQVDIGHDNLARRVTIWLGAYK</sequence>
<accession>A0A8H3SFK4</accession>
<organism evidence="2 3">
    <name type="scientific">Aspergillus udagawae</name>
    <dbReference type="NCBI Taxonomy" id="91492"/>
    <lineage>
        <taxon>Eukaryota</taxon>
        <taxon>Fungi</taxon>
        <taxon>Dikarya</taxon>
        <taxon>Ascomycota</taxon>
        <taxon>Pezizomycotina</taxon>
        <taxon>Eurotiomycetes</taxon>
        <taxon>Eurotiomycetidae</taxon>
        <taxon>Eurotiales</taxon>
        <taxon>Aspergillaceae</taxon>
        <taxon>Aspergillus</taxon>
        <taxon>Aspergillus subgen. Fumigati</taxon>
    </lineage>
</organism>
<evidence type="ECO:0000259" key="1">
    <source>
        <dbReference type="Pfam" id="PF00085"/>
    </source>
</evidence>
<name>A0A8H3SFK4_9EURO</name>
<reference evidence="2 3" key="1">
    <citation type="submission" date="2020-01" db="EMBL/GenBank/DDBJ databases">
        <title>Draft genome sequence of Aspergillus udagawae IFM 46972.</title>
        <authorList>
            <person name="Takahashi H."/>
            <person name="Yaguchi T."/>
        </authorList>
    </citation>
    <scope>NUCLEOTIDE SEQUENCE [LARGE SCALE GENOMIC DNA]</scope>
    <source>
        <strain evidence="2 3">IFM 46972</strain>
    </source>
</reference>
<dbReference type="Gene3D" id="3.40.30.10">
    <property type="entry name" value="Glutaredoxin"/>
    <property type="match status" value="1"/>
</dbReference>
<comment type="caution">
    <text evidence="2">The sequence shown here is derived from an EMBL/GenBank/DDBJ whole genome shotgun (WGS) entry which is preliminary data.</text>
</comment>
<dbReference type="Pfam" id="PF00085">
    <property type="entry name" value="Thioredoxin"/>
    <property type="match status" value="1"/>
</dbReference>
<proteinExistence type="predicted"/>
<gene>
    <name evidence="2" type="ORF">IFM46972_11161</name>
</gene>
<evidence type="ECO:0000313" key="2">
    <source>
        <dbReference type="EMBL" id="GFF58628.1"/>
    </source>
</evidence>
<protein>
    <recommendedName>
        <fullName evidence="1">Thioredoxin domain-containing protein</fullName>
    </recommendedName>
</protein>
<evidence type="ECO:0000313" key="3">
    <source>
        <dbReference type="Proteomes" id="UP000465221"/>
    </source>
</evidence>
<dbReference type="EMBL" id="BLKC01000181">
    <property type="protein sequence ID" value="GFF58628.1"/>
    <property type="molecule type" value="Genomic_DNA"/>
</dbReference>
<feature type="domain" description="Thioredoxin" evidence="1">
    <location>
        <begin position="24"/>
        <end position="75"/>
    </location>
</feature>